<dbReference type="KEGG" id="agi:FSB73_05950"/>
<dbReference type="Proteomes" id="UP000321291">
    <property type="component" value="Chromosome"/>
</dbReference>
<dbReference type="AlphaFoldDB" id="A0A5B8VIH4"/>
<keyword evidence="2" id="KW-1185">Reference proteome</keyword>
<sequence length="71" mass="8316">MEYQSFKVWKINPSKEELDEEINVYKNIHGEVINRCILKVEDNTAILIGDDGLIKGVFSLNHFYIKNWMGN</sequence>
<organism evidence="1 2">
    <name type="scientific">Arachidicoccus ginsenosidivorans</name>
    <dbReference type="NCBI Taxonomy" id="496057"/>
    <lineage>
        <taxon>Bacteria</taxon>
        <taxon>Pseudomonadati</taxon>
        <taxon>Bacteroidota</taxon>
        <taxon>Chitinophagia</taxon>
        <taxon>Chitinophagales</taxon>
        <taxon>Chitinophagaceae</taxon>
        <taxon>Arachidicoccus</taxon>
    </lineage>
</organism>
<dbReference type="EMBL" id="CP042434">
    <property type="protein sequence ID" value="QEC71290.1"/>
    <property type="molecule type" value="Genomic_DNA"/>
</dbReference>
<reference evidence="1 2" key="1">
    <citation type="journal article" date="2017" name="Int. J. Syst. Evol. Microbiol.">
        <title>Arachidicoccus ginsenosidivorans sp. nov., with ginsenoside-converting activity isolated from ginseng cultivating soil.</title>
        <authorList>
            <person name="Siddiqi M.Z."/>
            <person name="Aslam Z."/>
            <person name="Im W.T."/>
        </authorList>
    </citation>
    <scope>NUCLEOTIDE SEQUENCE [LARGE SCALE GENOMIC DNA]</scope>
    <source>
        <strain evidence="1 2">Gsoil 809</strain>
    </source>
</reference>
<evidence type="ECO:0000313" key="1">
    <source>
        <dbReference type="EMBL" id="QEC71290.1"/>
    </source>
</evidence>
<dbReference type="OrthoDB" id="9875316at2"/>
<proteinExistence type="predicted"/>
<accession>A0A5B8VIH4</accession>
<dbReference type="RefSeq" id="WP_146780564.1">
    <property type="nucleotide sequence ID" value="NZ_CP042434.1"/>
</dbReference>
<gene>
    <name evidence="1" type="ORF">FSB73_05950</name>
</gene>
<evidence type="ECO:0000313" key="2">
    <source>
        <dbReference type="Proteomes" id="UP000321291"/>
    </source>
</evidence>
<name>A0A5B8VIH4_9BACT</name>
<protein>
    <submittedName>
        <fullName evidence="1">Uncharacterized protein</fullName>
    </submittedName>
</protein>